<feature type="chain" id="PRO_5016943040" evidence="2">
    <location>
        <begin position="19"/>
        <end position="325"/>
    </location>
</feature>
<feature type="compositionally biased region" description="Low complexity" evidence="1">
    <location>
        <begin position="283"/>
        <end position="306"/>
    </location>
</feature>
<proteinExistence type="predicted"/>
<dbReference type="InParanoid" id="A0A369JK10"/>
<gene>
    <name evidence="3" type="ORF">Hypma_012302</name>
</gene>
<keyword evidence="4" id="KW-1185">Reference proteome</keyword>
<organism evidence="3 4">
    <name type="scientific">Hypsizygus marmoreus</name>
    <name type="common">White beech mushroom</name>
    <name type="synonym">Agaricus marmoreus</name>
    <dbReference type="NCBI Taxonomy" id="39966"/>
    <lineage>
        <taxon>Eukaryota</taxon>
        <taxon>Fungi</taxon>
        <taxon>Dikarya</taxon>
        <taxon>Basidiomycota</taxon>
        <taxon>Agaricomycotina</taxon>
        <taxon>Agaricomycetes</taxon>
        <taxon>Agaricomycetidae</taxon>
        <taxon>Agaricales</taxon>
        <taxon>Tricholomatineae</taxon>
        <taxon>Lyophyllaceae</taxon>
        <taxon>Hypsizygus</taxon>
    </lineage>
</organism>
<feature type="signal peptide" evidence="2">
    <location>
        <begin position="1"/>
        <end position="18"/>
    </location>
</feature>
<protein>
    <submittedName>
        <fullName evidence="3">Uncharacterized protein</fullName>
    </submittedName>
</protein>
<evidence type="ECO:0000313" key="3">
    <source>
        <dbReference type="EMBL" id="RDB20755.1"/>
    </source>
</evidence>
<feature type="region of interest" description="Disordered" evidence="1">
    <location>
        <begin position="153"/>
        <end position="325"/>
    </location>
</feature>
<dbReference type="Proteomes" id="UP000076154">
    <property type="component" value="Unassembled WGS sequence"/>
</dbReference>
<dbReference type="AlphaFoldDB" id="A0A369JK10"/>
<evidence type="ECO:0000256" key="2">
    <source>
        <dbReference type="SAM" id="SignalP"/>
    </source>
</evidence>
<accession>A0A369JK10</accession>
<keyword evidence="2" id="KW-0732">Signal</keyword>
<sequence>MINWVLTAMSSRIHLALAVMAFLSNAGSLVSAIPIAQMHARDDAQISIESRSGFNVLVARGPTVVLRRCSDSGSHILTETKDDMTQKIISVDMKPCPPGHTCREFGTGVFQCLMEEKKKKTQKNNNMELKKPPPVLKVAVDRFPAHWLPAKQALAPAPDPHRNTPPVHFTWFDHGDPKPKLVRKPRLPGAMLKKGNGKGKGRQPVKNTGGKQGRTENSPTMGGNSLPPPIWQSPHSQGALPPPPPPLDLKKAHAQKGDALWRASTHDSSPKVLPKAPWDLRNTPSTPSSSIPSSPDTISPSTSTSSLVFDMDGAPSSKSKDKGRA</sequence>
<reference evidence="3" key="1">
    <citation type="submission" date="2018-04" db="EMBL/GenBank/DDBJ databases">
        <title>Whole genome sequencing of Hypsizygus marmoreus.</title>
        <authorList>
            <person name="Choi I.-G."/>
            <person name="Min B."/>
            <person name="Kim J.-G."/>
            <person name="Kim S."/>
            <person name="Oh Y.-L."/>
            <person name="Kong W.-S."/>
            <person name="Park H."/>
            <person name="Jeong J."/>
            <person name="Song E.-S."/>
        </authorList>
    </citation>
    <scope>NUCLEOTIDE SEQUENCE [LARGE SCALE GENOMIC DNA]</scope>
    <source>
        <strain evidence="3">51987-8</strain>
    </source>
</reference>
<comment type="caution">
    <text evidence="3">The sequence shown here is derived from an EMBL/GenBank/DDBJ whole genome shotgun (WGS) entry which is preliminary data.</text>
</comment>
<name>A0A369JK10_HYPMA</name>
<evidence type="ECO:0000313" key="4">
    <source>
        <dbReference type="Proteomes" id="UP000076154"/>
    </source>
</evidence>
<evidence type="ECO:0000256" key="1">
    <source>
        <dbReference type="SAM" id="MobiDB-lite"/>
    </source>
</evidence>
<dbReference type="EMBL" id="LUEZ02000058">
    <property type="protein sequence ID" value="RDB20755.1"/>
    <property type="molecule type" value="Genomic_DNA"/>
</dbReference>